<evidence type="ECO:0000313" key="2">
    <source>
        <dbReference type="EMBL" id="EAY08186.1"/>
    </source>
</evidence>
<dbReference type="RefSeq" id="XP_001320409.1">
    <property type="nucleotide sequence ID" value="XM_001320374.1"/>
</dbReference>
<dbReference type="OrthoDB" id="10437568at2759"/>
<accession>A2EGJ1</accession>
<keyword evidence="1" id="KW-1133">Transmembrane helix</keyword>
<proteinExistence type="predicted"/>
<sequence>MKLFESKFSILLNIIIIILIIYNSIVFTTNITLDTSSRRKISNSISFLKEKIQPKQSKFSTNHSKYPNSPLHLPPAPEDINYTQEELQEAIKGLNIPIWSRSYVPCDDSRSEITCTQVIKAFRVLNNWSKHIERTKFEDTKHFYTIHKNFGGVGNRFATDMATFLIALMQNRSFVINSVYPRGIKYGNGQAFQFQKNVILLDENNEKTYGLKEKNNDSSIDSDAKWYTYDYETELPKKDLYFDRLLYATTPYLNSQLSEFARIHFGMHAAYFISNFLTKIPEKNINYSKKLLEKVPPGYRVFGVHLRFQNPGQFYSYNTSATMKTVTKFLKQKLEEKPTIFIFASDSATMETEFMKEFANNTISANVIRIPDYDHDSALLDITLLEMCDECLLTYRSTFSYVCAMRTGKRAWFVEKESNYVFQASNSQATAISVLYHQHDINDWQLNRRVHVNDKNEEALRYYFKYLLI</sequence>
<name>A2EGJ1_TRIV3</name>
<evidence type="ECO:0000256" key="1">
    <source>
        <dbReference type="SAM" id="Phobius"/>
    </source>
</evidence>
<protein>
    <submittedName>
        <fullName evidence="2">Uncharacterized protein</fullName>
    </submittedName>
</protein>
<reference evidence="2" key="1">
    <citation type="submission" date="2006-10" db="EMBL/GenBank/DDBJ databases">
        <authorList>
            <person name="Amadeo P."/>
            <person name="Zhao Q."/>
            <person name="Wortman J."/>
            <person name="Fraser-Liggett C."/>
            <person name="Carlton J."/>
        </authorList>
    </citation>
    <scope>NUCLEOTIDE SEQUENCE</scope>
    <source>
        <strain evidence="2">G3</strain>
    </source>
</reference>
<organism evidence="2 3">
    <name type="scientific">Trichomonas vaginalis (strain ATCC PRA-98 / G3)</name>
    <dbReference type="NCBI Taxonomy" id="412133"/>
    <lineage>
        <taxon>Eukaryota</taxon>
        <taxon>Metamonada</taxon>
        <taxon>Parabasalia</taxon>
        <taxon>Trichomonadida</taxon>
        <taxon>Trichomonadidae</taxon>
        <taxon>Trichomonas</taxon>
    </lineage>
</organism>
<dbReference type="Gene3D" id="3.40.50.11350">
    <property type="match status" value="1"/>
</dbReference>
<dbReference type="KEGG" id="tva:4766086"/>
<keyword evidence="3" id="KW-1185">Reference proteome</keyword>
<dbReference type="AlphaFoldDB" id="A2EGJ1"/>
<feature type="transmembrane region" description="Helical" evidence="1">
    <location>
        <begin position="12"/>
        <end position="33"/>
    </location>
</feature>
<gene>
    <name evidence="2" type="ORF">TVAG_307920</name>
</gene>
<dbReference type="VEuPathDB" id="TrichDB:TVAGG3_0540030"/>
<keyword evidence="1" id="KW-0812">Transmembrane</keyword>
<dbReference type="VEuPathDB" id="TrichDB:TVAG_307920"/>
<evidence type="ECO:0000313" key="3">
    <source>
        <dbReference type="Proteomes" id="UP000001542"/>
    </source>
</evidence>
<keyword evidence="1" id="KW-0472">Membrane</keyword>
<reference evidence="2" key="2">
    <citation type="journal article" date="2007" name="Science">
        <title>Draft genome sequence of the sexually transmitted pathogen Trichomonas vaginalis.</title>
        <authorList>
            <person name="Carlton J.M."/>
            <person name="Hirt R.P."/>
            <person name="Silva J.C."/>
            <person name="Delcher A.L."/>
            <person name="Schatz M."/>
            <person name="Zhao Q."/>
            <person name="Wortman J.R."/>
            <person name="Bidwell S.L."/>
            <person name="Alsmark U.C.M."/>
            <person name="Besteiro S."/>
            <person name="Sicheritz-Ponten T."/>
            <person name="Noel C.J."/>
            <person name="Dacks J.B."/>
            <person name="Foster P.G."/>
            <person name="Simillion C."/>
            <person name="Van de Peer Y."/>
            <person name="Miranda-Saavedra D."/>
            <person name="Barton G.J."/>
            <person name="Westrop G.D."/>
            <person name="Mueller S."/>
            <person name="Dessi D."/>
            <person name="Fiori P.L."/>
            <person name="Ren Q."/>
            <person name="Paulsen I."/>
            <person name="Zhang H."/>
            <person name="Bastida-Corcuera F.D."/>
            <person name="Simoes-Barbosa A."/>
            <person name="Brown M.T."/>
            <person name="Hayes R.D."/>
            <person name="Mukherjee M."/>
            <person name="Okumura C.Y."/>
            <person name="Schneider R."/>
            <person name="Smith A.J."/>
            <person name="Vanacova S."/>
            <person name="Villalvazo M."/>
            <person name="Haas B.J."/>
            <person name="Pertea M."/>
            <person name="Feldblyum T.V."/>
            <person name="Utterback T.R."/>
            <person name="Shu C.L."/>
            <person name="Osoegawa K."/>
            <person name="de Jong P.J."/>
            <person name="Hrdy I."/>
            <person name="Horvathova L."/>
            <person name="Zubacova Z."/>
            <person name="Dolezal P."/>
            <person name="Malik S.B."/>
            <person name="Logsdon J.M. Jr."/>
            <person name="Henze K."/>
            <person name="Gupta A."/>
            <person name="Wang C.C."/>
            <person name="Dunne R.L."/>
            <person name="Upcroft J.A."/>
            <person name="Upcroft P."/>
            <person name="White O."/>
            <person name="Salzberg S.L."/>
            <person name="Tang P."/>
            <person name="Chiu C.-H."/>
            <person name="Lee Y.-S."/>
            <person name="Embley T.M."/>
            <person name="Coombs G.H."/>
            <person name="Mottram J.C."/>
            <person name="Tachezy J."/>
            <person name="Fraser-Liggett C.M."/>
            <person name="Johnson P.J."/>
        </authorList>
    </citation>
    <scope>NUCLEOTIDE SEQUENCE [LARGE SCALE GENOMIC DNA]</scope>
    <source>
        <strain evidence="2">G3</strain>
    </source>
</reference>
<dbReference type="Proteomes" id="UP000001542">
    <property type="component" value="Unassembled WGS sequence"/>
</dbReference>
<dbReference type="EMBL" id="DS113383">
    <property type="protein sequence ID" value="EAY08186.1"/>
    <property type="molecule type" value="Genomic_DNA"/>
</dbReference>
<dbReference type="InParanoid" id="A2EGJ1"/>